<accession>A0A8D9CCU0</accession>
<proteinExistence type="predicted"/>
<gene>
    <name evidence="1" type="ORF">SLAVMIC_00856</name>
</gene>
<protein>
    <submittedName>
        <fullName evidence="1">Uncharacterized protein</fullName>
    </submittedName>
</protein>
<name>A0A8D9CCU0_9VIRU</name>
<organism evidence="1">
    <name type="scientific">uncultured marine phage</name>
    <dbReference type="NCBI Taxonomy" id="707152"/>
    <lineage>
        <taxon>Viruses</taxon>
        <taxon>environmental samples</taxon>
    </lineage>
</organism>
<evidence type="ECO:0000313" key="1">
    <source>
        <dbReference type="EMBL" id="CAG7581466.1"/>
    </source>
</evidence>
<dbReference type="EMBL" id="OU342829">
    <property type="protein sequence ID" value="CAG7581466.1"/>
    <property type="molecule type" value="Genomic_DNA"/>
</dbReference>
<reference evidence="1" key="1">
    <citation type="submission" date="2021-06" db="EMBL/GenBank/DDBJ databases">
        <authorList>
            <person name="Gannon L."/>
            <person name="Redgwell R T."/>
            <person name="Michniewski S."/>
            <person name="Harrison D C."/>
            <person name="Millard A."/>
        </authorList>
    </citation>
    <scope>NUCLEOTIDE SEQUENCE</scope>
</reference>
<sequence length="82" mass="9830">MIKENGNITYLLESGKEYNSLILKLTSDGYNWLIPPDFSTIKFPRILHADWNKTIMLYDVKENQDLYKKLYREKRISKMLDN</sequence>